<name>A0ABX5SQG0_9LACO</name>
<accession>A0ABX5SQG0</accession>
<evidence type="ECO:0000256" key="5">
    <source>
        <dbReference type="ARBA" id="ARBA00022989"/>
    </source>
</evidence>
<proteinExistence type="predicted"/>
<evidence type="ECO:0000313" key="9">
    <source>
        <dbReference type="EMBL" id="QBR48351.1"/>
    </source>
</evidence>
<feature type="transmembrane region" description="Helical" evidence="7">
    <location>
        <begin position="298"/>
        <end position="319"/>
    </location>
</feature>
<keyword evidence="2" id="KW-0813">Transport</keyword>
<keyword evidence="10" id="KW-1185">Reference proteome</keyword>
<dbReference type="InterPro" id="IPR020846">
    <property type="entry name" value="MFS_dom"/>
</dbReference>
<feature type="transmembrane region" description="Helical" evidence="7">
    <location>
        <begin position="159"/>
        <end position="181"/>
    </location>
</feature>
<feature type="transmembrane region" description="Helical" evidence="7">
    <location>
        <begin position="218"/>
        <end position="242"/>
    </location>
</feature>
<dbReference type="NCBIfam" id="TIGR00711">
    <property type="entry name" value="efflux_EmrB"/>
    <property type="match status" value="1"/>
</dbReference>
<feature type="transmembrane region" description="Helical" evidence="7">
    <location>
        <begin position="397"/>
        <end position="414"/>
    </location>
</feature>
<dbReference type="RefSeq" id="WP_013103351.1">
    <property type="nucleotide sequence ID" value="NZ_CP037939.1"/>
</dbReference>
<dbReference type="Gene3D" id="1.20.1250.20">
    <property type="entry name" value="MFS general substrate transporter like domains"/>
    <property type="match status" value="1"/>
</dbReference>
<dbReference type="InterPro" id="IPR004638">
    <property type="entry name" value="EmrB-like"/>
</dbReference>
<dbReference type="Gene3D" id="1.20.1720.10">
    <property type="entry name" value="Multidrug resistance protein D"/>
    <property type="match status" value="1"/>
</dbReference>
<dbReference type="InterPro" id="IPR011701">
    <property type="entry name" value="MFS"/>
</dbReference>
<evidence type="ECO:0000256" key="7">
    <source>
        <dbReference type="SAM" id="Phobius"/>
    </source>
</evidence>
<feature type="domain" description="Major facilitator superfamily (MFS) profile" evidence="8">
    <location>
        <begin position="7"/>
        <end position="439"/>
    </location>
</feature>
<dbReference type="Proteomes" id="UP000295756">
    <property type="component" value="Chromosome"/>
</dbReference>
<dbReference type="PANTHER" id="PTHR42718:SF46">
    <property type="entry name" value="BLR6921 PROTEIN"/>
    <property type="match status" value="1"/>
</dbReference>
<gene>
    <name evidence="9" type="ORF">EW139_09590</name>
</gene>
<feature type="transmembrane region" description="Helical" evidence="7">
    <location>
        <begin position="263"/>
        <end position="286"/>
    </location>
</feature>
<evidence type="ECO:0000313" key="10">
    <source>
        <dbReference type="Proteomes" id="UP000295756"/>
    </source>
</evidence>
<evidence type="ECO:0000256" key="3">
    <source>
        <dbReference type="ARBA" id="ARBA00022475"/>
    </source>
</evidence>
<dbReference type="PRINTS" id="PR01036">
    <property type="entry name" value="TCRTETB"/>
</dbReference>
<keyword evidence="4 7" id="KW-0812">Transmembrane</keyword>
<dbReference type="PROSITE" id="PS50850">
    <property type="entry name" value="MFS"/>
    <property type="match status" value="1"/>
</dbReference>
<feature type="transmembrane region" description="Helical" evidence="7">
    <location>
        <begin position="105"/>
        <end position="123"/>
    </location>
</feature>
<evidence type="ECO:0000256" key="4">
    <source>
        <dbReference type="ARBA" id="ARBA00022692"/>
    </source>
</evidence>
<keyword evidence="6 7" id="KW-0472">Membrane</keyword>
<feature type="transmembrane region" description="Helical" evidence="7">
    <location>
        <begin position="42"/>
        <end position="61"/>
    </location>
</feature>
<dbReference type="EMBL" id="CP037939">
    <property type="protein sequence ID" value="QBR48351.1"/>
    <property type="molecule type" value="Genomic_DNA"/>
</dbReference>
<dbReference type="InterPro" id="IPR036259">
    <property type="entry name" value="MFS_trans_sf"/>
</dbReference>
<feature type="transmembrane region" description="Helical" evidence="7">
    <location>
        <begin position="130"/>
        <end position="153"/>
    </location>
</feature>
<dbReference type="Pfam" id="PF07690">
    <property type="entry name" value="MFS_1"/>
    <property type="match status" value="2"/>
</dbReference>
<comment type="subcellular location">
    <subcellularLocation>
        <location evidence="1">Cell membrane</location>
        <topology evidence="1">Multi-pass membrane protein</topology>
    </subcellularLocation>
</comment>
<feature type="transmembrane region" description="Helical" evidence="7">
    <location>
        <begin position="356"/>
        <end position="376"/>
    </location>
</feature>
<evidence type="ECO:0000256" key="1">
    <source>
        <dbReference type="ARBA" id="ARBA00004651"/>
    </source>
</evidence>
<dbReference type="CDD" id="cd17321">
    <property type="entry name" value="MFS_MMR_MDR_like"/>
    <property type="match status" value="1"/>
</dbReference>
<dbReference type="SUPFAM" id="SSF103473">
    <property type="entry name" value="MFS general substrate transporter"/>
    <property type="match status" value="2"/>
</dbReference>
<sequence length="521" mass="56881">MNNSKLKLTIFVFGIFICMLDTTVMNVALPEISVAFSTPLNNLSWALNIYTILFAALTIPLTRVAEKFGMNKVIMLGFIGFGIGSLISGLSNGIAILVFGRAVQSIGAALIFPLSMILGIRLVETDKRTGVIALLGVTQGLAAALGPVIGGILTQYLSWRWIFFVNLPIVTLILIIGWRILNFSEKNNDIHNFDILGSSLSVLFLLSLTTVLTQGRSWGWTSTISLIVMLSAAVFLVAFLFVELKADQPMIPLQLFKNRNFMGASVVIILSNLFLVAVTVILPTYYTNVKNFDALHASFMLIPITLFIFITSPISGFALNKVGPKILISFGFGLMLIGYIGYTYNGLDKQLYSCVYGALVGSGYGLITGPITVIAASDFTGELLSSSQSVTGVLRQFGIVLAVALFVTGLYSNLSDAQVKSERYVSSTVSKLSIPEEIKLHLIDKSNEGIKSQGAAKIPKKHTGNRTIDHQINVALRNIKNTAQNNVRHAFKLLYQKAVPFLIMTIILALLFWQNKFKNDA</sequence>
<organism evidence="9 10">
    <name type="scientific">Leuconostoc kimchii</name>
    <dbReference type="NCBI Taxonomy" id="136609"/>
    <lineage>
        <taxon>Bacteria</taxon>
        <taxon>Bacillati</taxon>
        <taxon>Bacillota</taxon>
        <taxon>Bacilli</taxon>
        <taxon>Lactobacillales</taxon>
        <taxon>Lactobacillaceae</taxon>
        <taxon>Leuconostoc</taxon>
    </lineage>
</organism>
<feature type="transmembrane region" description="Helical" evidence="7">
    <location>
        <begin position="73"/>
        <end position="99"/>
    </location>
</feature>
<protein>
    <submittedName>
        <fullName evidence="9">DHA2 family efflux MFS transporter permease subunit</fullName>
    </submittedName>
</protein>
<dbReference type="PANTHER" id="PTHR42718">
    <property type="entry name" value="MAJOR FACILITATOR SUPERFAMILY MULTIDRUG TRANSPORTER MFSC"/>
    <property type="match status" value="1"/>
</dbReference>
<keyword evidence="3" id="KW-1003">Cell membrane</keyword>
<feature type="transmembrane region" description="Helical" evidence="7">
    <location>
        <begin position="326"/>
        <end position="344"/>
    </location>
</feature>
<reference evidence="9 10" key="1">
    <citation type="submission" date="2019-03" db="EMBL/GenBank/DDBJ databases">
        <title>Complete Genome Sequence of Leuconostoc kimchii strain NKJ218 Isolated from Homemade Kimchi.</title>
        <authorList>
            <person name="Jung J.Y."/>
            <person name="Jin H.M."/>
            <person name="Jung J.-W."/>
            <person name="Lee S.-Y."/>
            <person name="Ryu B.-G."/>
            <person name="Han S.-S."/>
            <person name="Kang H.K."/>
            <person name="Choi H.W."/>
            <person name="Chung E.J."/>
            <person name="Choi K.-M."/>
        </authorList>
    </citation>
    <scope>NUCLEOTIDE SEQUENCE [LARGE SCALE GENOMIC DNA]</scope>
    <source>
        <strain evidence="9 10">NKJ218</strain>
    </source>
</reference>
<keyword evidence="5 7" id="KW-1133">Transmembrane helix</keyword>
<evidence type="ECO:0000256" key="2">
    <source>
        <dbReference type="ARBA" id="ARBA00022448"/>
    </source>
</evidence>
<feature type="transmembrane region" description="Helical" evidence="7">
    <location>
        <begin position="494"/>
        <end position="513"/>
    </location>
</feature>
<evidence type="ECO:0000256" key="6">
    <source>
        <dbReference type="ARBA" id="ARBA00023136"/>
    </source>
</evidence>
<evidence type="ECO:0000259" key="8">
    <source>
        <dbReference type="PROSITE" id="PS50850"/>
    </source>
</evidence>